<dbReference type="GO" id="GO:0051299">
    <property type="term" value="P:centrosome separation"/>
    <property type="evidence" value="ECO:0007669"/>
    <property type="project" value="TreeGrafter"/>
</dbReference>
<evidence type="ECO:0000313" key="4">
    <source>
        <dbReference type="Proteomes" id="UP001046870"/>
    </source>
</evidence>
<dbReference type="GO" id="GO:0005814">
    <property type="term" value="C:centriole"/>
    <property type="evidence" value="ECO:0007669"/>
    <property type="project" value="TreeGrafter"/>
</dbReference>
<dbReference type="OrthoDB" id="8190486at2759"/>
<feature type="region of interest" description="Disordered" evidence="2">
    <location>
        <begin position="463"/>
        <end position="484"/>
    </location>
</feature>
<evidence type="ECO:0008006" key="5">
    <source>
        <dbReference type="Google" id="ProtNLM"/>
    </source>
</evidence>
<sequence>MSSLKTEDLLSDVEPLPSSAPPSPPPSAFQVTARLYASLQRSRELEVKGYTAADPFPECPDRPRQVTFNLSSPELYSERAASLRPRRGEGWPEDTPPSLPRQTDEQEGVDSSSPASLATCPSPGAGDPGASRTGGAEEGEGEGGLELGQLAEEMSANLQTSVDNTATVPNGRRHILDMENVRSHLKTMLRATHDPMEHEKGATTLTMYTLPERHRKDNESFESDSTAHLLSAPLLADLSPPLPLGGLEELFPRYSRLRPDGAPLSSEAQVLRESLERERARRKQYEKQIQVLQSKALQLQQQLAMAVSADRKKDIMIEQLDKTLAKVVEGWRRHEEEKSAGVRRLQEEKEAAVKAQAAQQEVLLRFEQSLSQAAETLDREQKRTEELRSANQQLERELAELGARLEEETQEGERARAERDEARAEEGHLRTQAQDALASLAQHRDSWTHRERELQAQLEALGAQLDSEKESREREAQRLQEAQRELQEAQGRLRQLEVELEEARRERDGTRMDRALDQARFEAQRSQLEVEFRLSVEQQVTERLAALQEDNAKTTAALREQHRKQLLDLSARHERELSAQLAQFKTELQEREDRLRKLTEEYETKMSARQEEVLCLEASRRKLEAQRTELVTRLQGLMRSHWAEALRLLSTQTQMDGSPSPSQRHASSCEGDMSQSPSGGGGDSGGWESQTRASGGSTGASPASQLASDFPQAVALHLSRERGGPRVGPASHSDGPRAPLAPPHAPEQELSVLLNHSHTFSPLEPQLDDTALTALGSCETEEPSAKPLAGAGDRGYSMERGTQLRGHVTERGHSSDREGRERGGSMGQSAYSSSMERQGPSSYRVDLGLRQGERGYGAPGDGDRGHGGGDSGYSTARGGEAHRVYSTNSGVCLPLSTNGPESGGHWGVGRERVFPAGREHHAAGQDSLGGRGHSMWAGVADRGAGGTRVPQVLNTSVTSIGDASYSSVASSKAKPGGGFPQRPPGDAAQGERPGTKGEDRQRELQYYIEMLLDRSPGQPLESSALDDGHQLSGQSSAHAQTGLGASWGSEKAKPPAGRAVSPIQRPSSAVTKTKLRPVAPGQVSVKEPHPGTLPPEAMAALSPEKLGQLSLLLSQYHAQPERAAPSLEELLTCMLQSHTDRSLPGQGKGEGEGTVHRNQDQKLSQARKETVGSVPQRRSQPPRPLGGEKVQSQAPKGKRVGPQAQRGVWR</sequence>
<feature type="region of interest" description="Disordered" evidence="2">
    <location>
        <begin position="1"/>
        <end position="29"/>
    </location>
</feature>
<evidence type="ECO:0000313" key="3">
    <source>
        <dbReference type="EMBL" id="KAG7464616.1"/>
    </source>
</evidence>
<dbReference type="EMBL" id="JAFDVH010000014">
    <property type="protein sequence ID" value="KAG7464616.1"/>
    <property type="molecule type" value="Genomic_DNA"/>
</dbReference>
<organism evidence="3 4">
    <name type="scientific">Megalops atlanticus</name>
    <name type="common">Tarpon</name>
    <name type="synonym">Clupea gigantea</name>
    <dbReference type="NCBI Taxonomy" id="7932"/>
    <lineage>
        <taxon>Eukaryota</taxon>
        <taxon>Metazoa</taxon>
        <taxon>Chordata</taxon>
        <taxon>Craniata</taxon>
        <taxon>Vertebrata</taxon>
        <taxon>Euteleostomi</taxon>
        <taxon>Actinopterygii</taxon>
        <taxon>Neopterygii</taxon>
        <taxon>Teleostei</taxon>
        <taxon>Elopiformes</taxon>
        <taxon>Megalopidae</taxon>
        <taxon>Megalops</taxon>
    </lineage>
</organism>
<dbReference type="GO" id="GO:1902410">
    <property type="term" value="P:mitotic cytokinetic process"/>
    <property type="evidence" value="ECO:0007669"/>
    <property type="project" value="TreeGrafter"/>
</dbReference>
<comment type="caution">
    <text evidence="3">The sequence shown here is derived from an EMBL/GenBank/DDBJ whole genome shotgun (WGS) entry which is preliminary data.</text>
</comment>
<dbReference type="GO" id="GO:0007099">
    <property type="term" value="P:centriole replication"/>
    <property type="evidence" value="ECO:0007669"/>
    <property type="project" value="InterPro"/>
</dbReference>
<evidence type="ECO:0000256" key="2">
    <source>
        <dbReference type="SAM" id="MobiDB-lite"/>
    </source>
</evidence>
<dbReference type="PANTHER" id="PTHR34439:SF1">
    <property type="entry name" value="CENTROBIN"/>
    <property type="match status" value="1"/>
</dbReference>
<dbReference type="GO" id="GO:0005813">
    <property type="term" value="C:centrosome"/>
    <property type="evidence" value="ECO:0007669"/>
    <property type="project" value="TreeGrafter"/>
</dbReference>
<dbReference type="GO" id="GO:1902017">
    <property type="term" value="P:regulation of cilium assembly"/>
    <property type="evidence" value="ECO:0007669"/>
    <property type="project" value="InterPro"/>
</dbReference>
<name>A0A9D3PN83_MEGAT</name>
<dbReference type="PANTHER" id="PTHR34439">
    <property type="entry name" value="CENTROBIN"/>
    <property type="match status" value="1"/>
</dbReference>
<feature type="region of interest" description="Disordered" evidence="2">
    <location>
        <begin position="653"/>
        <end position="878"/>
    </location>
</feature>
<reference evidence="3" key="1">
    <citation type="submission" date="2021-01" db="EMBL/GenBank/DDBJ databases">
        <authorList>
            <person name="Zahm M."/>
            <person name="Roques C."/>
            <person name="Cabau C."/>
            <person name="Klopp C."/>
            <person name="Donnadieu C."/>
            <person name="Jouanno E."/>
            <person name="Lampietro C."/>
            <person name="Louis A."/>
            <person name="Herpin A."/>
            <person name="Echchiki A."/>
            <person name="Berthelot C."/>
            <person name="Parey E."/>
            <person name="Roest-Crollius H."/>
            <person name="Braasch I."/>
            <person name="Postlethwait J."/>
            <person name="Bobe J."/>
            <person name="Montfort J."/>
            <person name="Bouchez O."/>
            <person name="Begum T."/>
            <person name="Mejri S."/>
            <person name="Adams A."/>
            <person name="Chen W.-J."/>
            <person name="Guiguen Y."/>
        </authorList>
    </citation>
    <scope>NUCLEOTIDE SEQUENCE</scope>
    <source>
        <strain evidence="3">YG-15Mar2019-1</strain>
        <tissue evidence="3">Brain</tissue>
    </source>
</reference>
<accession>A0A9D3PN83</accession>
<protein>
    <recommendedName>
        <fullName evidence="5">Centrobin</fullName>
    </recommendedName>
</protein>
<evidence type="ECO:0000256" key="1">
    <source>
        <dbReference type="SAM" id="Coils"/>
    </source>
</evidence>
<feature type="compositionally biased region" description="Polar residues" evidence="2">
    <location>
        <begin position="156"/>
        <end position="168"/>
    </location>
</feature>
<feature type="compositionally biased region" description="Basic and acidic residues" evidence="2">
    <location>
        <begin position="401"/>
        <end position="429"/>
    </location>
</feature>
<feature type="compositionally biased region" description="Low complexity" evidence="2">
    <location>
        <begin position="693"/>
        <end position="704"/>
    </location>
</feature>
<proteinExistence type="predicted"/>
<feature type="coiled-coil region" evidence="1">
    <location>
        <begin position="268"/>
        <end position="302"/>
    </location>
</feature>
<feature type="coiled-coil region" evidence="1">
    <location>
        <begin position="544"/>
        <end position="608"/>
    </location>
</feature>
<feature type="compositionally biased region" description="Polar residues" evidence="2">
    <location>
        <begin position="827"/>
        <end position="841"/>
    </location>
</feature>
<feature type="region of interest" description="Disordered" evidence="2">
    <location>
        <begin position="401"/>
        <end position="432"/>
    </location>
</feature>
<feature type="compositionally biased region" description="Basic and acidic residues" evidence="2">
    <location>
        <begin position="1149"/>
        <end position="1170"/>
    </location>
</feature>
<keyword evidence="1" id="KW-0175">Coiled coil</keyword>
<gene>
    <name evidence="3" type="ORF">MATL_G00167320</name>
</gene>
<feature type="compositionally biased region" description="Polar residues" evidence="2">
    <location>
        <begin position="653"/>
        <end position="666"/>
    </location>
</feature>
<feature type="compositionally biased region" description="Basic and acidic residues" evidence="2">
    <location>
        <begin position="466"/>
        <end position="484"/>
    </location>
</feature>
<feature type="region of interest" description="Disordered" evidence="2">
    <location>
        <begin position="1017"/>
        <end position="1097"/>
    </location>
</feature>
<feature type="compositionally biased region" description="Pro residues" evidence="2">
    <location>
        <begin position="18"/>
        <end position="27"/>
    </location>
</feature>
<feature type="region of interest" description="Disordered" evidence="2">
    <location>
        <begin position="1139"/>
        <end position="1210"/>
    </location>
</feature>
<dbReference type="Proteomes" id="UP001046870">
    <property type="component" value="Chromosome 14"/>
</dbReference>
<feature type="region of interest" description="Disordered" evidence="2">
    <location>
        <begin position="49"/>
        <end position="173"/>
    </location>
</feature>
<feature type="compositionally biased region" description="Basic and acidic residues" evidence="2">
    <location>
        <begin position="807"/>
        <end position="823"/>
    </location>
</feature>
<feature type="region of interest" description="Disordered" evidence="2">
    <location>
        <begin position="967"/>
        <end position="1000"/>
    </location>
</feature>
<dbReference type="AlphaFoldDB" id="A0A9D3PN83"/>
<dbReference type="InterPro" id="IPR038923">
    <property type="entry name" value="Centrobin"/>
</dbReference>
<keyword evidence="4" id="KW-1185">Reference proteome</keyword>